<protein>
    <submittedName>
        <fullName evidence="2">Uncharacterized protein</fullName>
    </submittedName>
</protein>
<gene>
    <name evidence="2" type="ORF">Q8A67_014165</name>
</gene>
<comment type="caution">
    <text evidence="2">The sequence shown here is derived from an EMBL/GenBank/DDBJ whole genome shotgun (WGS) entry which is preliminary data.</text>
</comment>
<reference evidence="2" key="1">
    <citation type="submission" date="2023-08" db="EMBL/GenBank/DDBJ databases">
        <title>Chromosome-level Genome Assembly of mud carp (Cirrhinus molitorella).</title>
        <authorList>
            <person name="Liu H."/>
        </authorList>
    </citation>
    <scope>NUCLEOTIDE SEQUENCE</scope>
    <source>
        <strain evidence="2">Prfri</strain>
        <tissue evidence="2">Muscle</tissue>
    </source>
</reference>
<organism evidence="2 3">
    <name type="scientific">Cirrhinus molitorella</name>
    <name type="common">mud carp</name>
    <dbReference type="NCBI Taxonomy" id="172907"/>
    <lineage>
        <taxon>Eukaryota</taxon>
        <taxon>Metazoa</taxon>
        <taxon>Chordata</taxon>
        <taxon>Craniata</taxon>
        <taxon>Vertebrata</taxon>
        <taxon>Euteleostomi</taxon>
        <taxon>Actinopterygii</taxon>
        <taxon>Neopterygii</taxon>
        <taxon>Teleostei</taxon>
        <taxon>Ostariophysi</taxon>
        <taxon>Cypriniformes</taxon>
        <taxon>Cyprinidae</taxon>
        <taxon>Labeoninae</taxon>
        <taxon>Labeonini</taxon>
        <taxon>Cirrhinus</taxon>
    </lineage>
</organism>
<evidence type="ECO:0000313" key="3">
    <source>
        <dbReference type="Proteomes" id="UP001187343"/>
    </source>
</evidence>
<proteinExistence type="predicted"/>
<evidence type="ECO:0000313" key="2">
    <source>
        <dbReference type="EMBL" id="KAK2888790.1"/>
    </source>
</evidence>
<keyword evidence="3" id="KW-1185">Reference proteome</keyword>
<feature type="region of interest" description="Disordered" evidence="1">
    <location>
        <begin position="58"/>
        <end position="99"/>
    </location>
</feature>
<dbReference type="Proteomes" id="UP001187343">
    <property type="component" value="Unassembled WGS sequence"/>
</dbReference>
<name>A0AA88TJH0_9TELE</name>
<accession>A0AA88TJH0</accession>
<dbReference type="EMBL" id="JAUYZG010000014">
    <property type="protein sequence ID" value="KAK2888790.1"/>
    <property type="molecule type" value="Genomic_DNA"/>
</dbReference>
<dbReference type="AlphaFoldDB" id="A0AA88TJH0"/>
<evidence type="ECO:0000256" key="1">
    <source>
        <dbReference type="SAM" id="MobiDB-lite"/>
    </source>
</evidence>
<sequence length="99" mass="10905">MPSTFIKAPFWIRGWSPPAALIRMEMEVAVSGSLEGELILDDLSPYRCYSEVVLQQKASPGAQPIHHRPVSWSSGRLRARGSPASTTSRTPHPPSRARP</sequence>